<comment type="subcellular location">
    <subcellularLocation>
        <location evidence="1">Cell membrane</location>
        <topology evidence="1">Single-pass type II membrane protein</topology>
    </subcellularLocation>
</comment>
<evidence type="ECO:0000256" key="1">
    <source>
        <dbReference type="ARBA" id="ARBA00004401"/>
    </source>
</evidence>
<evidence type="ECO:0000256" key="2">
    <source>
        <dbReference type="ARBA" id="ARBA00022475"/>
    </source>
</evidence>
<reference evidence="11 12" key="1">
    <citation type="submission" date="2018-10" db="EMBL/GenBank/DDBJ databases">
        <title>Comparative functional genomics of the obligate endosymbiont Buchnera aphidicola.</title>
        <authorList>
            <person name="Chong R.A."/>
        </authorList>
    </citation>
    <scope>NUCLEOTIDE SEQUENCE [LARGE SCALE GENOMIC DNA]</scope>
    <source>
        <strain evidence="11 12">Mrh</strain>
    </source>
</reference>
<dbReference type="EMBL" id="CP033004">
    <property type="protein sequence ID" value="QCI23553.1"/>
    <property type="molecule type" value="Genomic_DNA"/>
</dbReference>
<keyword evidence="4 9" id="KW-1133">Transmembrane helix</keyword>
<sequence length="161" mass="18943">MFKKKHIAINSDLNYTQKSSIFLFILIFLFFIFYYDIFSLDNNSDIENYKKIIQSSNIKNKESIDNLIKFINNNQNNIYSSLASLYLSKIYVNNKELSNALLVLKYSLKHTLDSNILNIIILNIAKIQFQLGNKLETIKTINRITDSSWNNIKNDFKRKNL</sequence>
<organism evidence="11 12">
    <name type="scientific">Buchnera aphidicola subsp. Melaphis rhois</name>
    <dbReference type="NCBI Taxonomy" id="118103"/>
    <lineage>
        <taxon>Bacteria</taxon>
        <taxon>Pseudomonadati</taxon>
        <taxon>Pseudomonadota</taxon>
        <taxon>Gammaproteobacteria</taxon>
        <taxon>Enterobacterales</taxon>
        <taxon>Erwiniaceae</taxon>
        <taxon>Buchnera</taxon>
    </lineage>
</organism>
<evidence type="ECO:0000256" key="5">
    <source>
        <dbReference type="ARBA" id="ARBA00023136"/>
    </source>
</evidence>
<feature type="transmembrane region" description="Helical" evidence="9">
    <location>
        <begin position="21"/>
        <end position="38"/>
    </location>
</feature>
<keyword evidence="6" id="KW-0143">Chaperone</keyword>
<dbReference type="AlphaFoldDB" id="A0A4D6Y4N6"/>
<dbReference type="PANTHER" id="PTHR38035:SF1">
    <property type="entry name" value="ANCILLARY SECYEG TRANSLOCON SUBUNIT"/>
    <property type="match status" value="1"/>
</dbReference>
<gene>
    <name evidence="11" type="ORF">D9V73_02890</name>
</gene>
<evidence type="ECO:0000313" key="12">
    <source>
        <dbReference type="Proteomes" id="UP000298566"/>
    </source>
</evidence>
<dbReference type="InterPro" id="IPR018704">
    <property type="entry name" value="SecYEG/CpoB_TPR"/>
</dbReference>
<dbReference type="GO" id="GO:0005886">
    <property type="term" value="C:plasma membrane"/>
    <property type="evidence" value="ECO:0007669"/>
    <property type="project" value="UniProtKB-SubCell"/>
</dbReference>
<keyword evidence="2" id="KW-1003">Cell membrane</keyword>
<evidence type="ECO:0000256" key="6">
    <source>
        <dbReference type="ARBA" id="ARBA00023186"/>
    </source>
</evidence>
<evidence type="ECO:0000256" key="8">
    <source>
        <dbReference type="ARBA" id="ARBA00024235"/>
    </source>
</evidence>
<dbReference type="Gene3D" id="1.25.40.10">
    <property type="entry name" value="Tetratricopeptide repeat domain"/>
    <property type="match status" value="1"/>
</dbReference>
<dbReference type="Pfam" id="PF09976">
    <property type="entry name" value="TPR_21"/>
    <property type="match status" value="1"/>
</dbReference>
<evidence type="ECO:0000256" key="9">
    <source>
        <dbReference type="SAM" id="Phobius"/>
    </source>
</evidence>
<accession>A0A4D6Y4N6</accession>
<dbReference type="GO" id="GO:0044877">
    <property type="term" value="F:protein-containing complex binding"/>
    <property type="evidence" value="ECO:0007669"/>
    <property type="project" value="InterPro"/>
</dbReference>
<dbReference type="PANTHER" id="PTHR38035">
    <property type="entry name" value="UPF0070 PROTEIN YFGM"/>
    <property type="match status" value="1"/>
</dbReference>
<evidence type="ECO:0000259" key="10">
    <source>
        <dbReference type="Pfam" id="PF09976"/>
    </source>
</evidence>
<evidence type="ECO:0000256" key="4">
    <source>
        <dbReference type="ARBA" id="ARBA00022989"/>
    </source>
</evidence>
<evidence type="ECO:0000256" key="3">
    <source>
        <dbReference type="ARBA" id="ARBA00022692"/>
    </source>
</evidence>
<dbReference type="InterPro" id="IPR026039">
    <property type="entry name" value="YfgM"/>
</dbReference>
<proteinExistence type="inferred from homology"/>
<keyword evidence="5 9" id="KW-0472">Membrane</keyword>
<evidence type="ECO:0000256" key="7">
    <source>
        <dbReference type="ARBA" id="ARBA00024197"/>
    </source>
</evidence>
<evidence type="ECO:0000313" key="11">
    <source>
        <dbReference type="EMBL" id="QCI23553.1"/>
    </source>
</evidence>
<dbReference type="Proteomes" id="UP000298566">
    <property type="component" value="Chromosome"/>
</dbReference>
<protein>
    <recommendedName>
        <fullName evidence="8">Ancillary SecYEG translocon subunit</fullName>
    </recommendedName>
</protein>
<keyword evidence="3 9" id="KW-0812">Transmembrane</keyword>
<comment type="similarity">
    <text evidence="7">Belongs to the YfgM family.</text>
</comment>
<dbReference type="InterPro" id="IPR011990">
    <property type="entry name" value="TPR-like_helical_dom_sf"/>
</dbReference>
<name>A0A4D6Y4N6_BUCMH</name>
<feature type="domain" description="Ancillary SecYEG translocon subunit/Cell division coordinator CpoB TPR" evidence="10">
    <location>
        <begin position="47"/>
        <end position="157"/>
    </location>
</feature>
<dbReference type="RefSeq" id="WP_158336761.1">
    <property type="nucleotide sequence ID" value="NZ_CP033004.1"/>
</dbReference>